<keyword evidence="3" id="KW-1133">Transmembrane helix</keyword>
<dbReference type="Gene3D" id="3.40.190.10">
    <property type="entry name" value="Periplasmic binding protein-like II"/>
    <property type="match status" value="2"/>
</dbReference>
<comment type="caution">
    <text evidence="6">The sequence shown here is derived from an EMBL/GenBank/DDBJ whole genome shotgun (WGS) entry which is preliminary data.</text>
</comment>
<keyword evidence="4" id="KW-0732">Signal</keyword>
<evidence type="ECO:0000259" key="5">
    <source>
        <dbReference type="Pfam" id="PF12849"/>
    </source>
</evidence>
<dbReference type="AlphaFoldDB" id="A0A401YZP2"/>
<dbReference type="Proteomes" id="UP000286931">
    <property type="component" value="Unassembled WGS sequence"/>
</dbReference>
<dbReference type="CDD" id="cd13565">
    <property type="entry name" value="PBP2_PstS"/>
    <property type="match status" value="1"/>
</dbReference>
<dbReference type="RefSeq" id="WP_126641773.1">
    <property type="nucleotide sequence ID" value="NZ_BIFH01000036.1"/>
</dbReference>
<dbReference type="InterPro" id="IPR024370">
    <property type="entry name" value="PBP_domain"/>
</dbReference>
<evidence type="ECO:0000256" key="2">
    <source>
        <dbReference type="SAM" id="MobiDB-lite"/>
    </source>
</evidence>
<comment type="similarity">
    <text evidence="1">Belongs to the PstS family.</text>
</comment>
<name>A0A401YZP2_9ACTN</name>
<evidence type="ECO:0000256" key="4">
    <source>
        <dbReference type="SAM" id="SignalP"/>
    </source>
</evidence>
<sequence>MTRTTRLPALLLRVAIASVLAVPLLVLPSGTASAAAGIHGSGSTWSSPATMQWSADVAARGLAVDYTPNGSTAGRNDFMSHLVDFAVSEIPFQGNYVDRAGQATNELARLQNDNTKFKYLPIVAGGTSFMYNLKIRGQQVRNLQLSPRTIAGIFTNQIRVWNDKAIKDDNPALSLPATPITPVVRSDGSGTSAQFTAFLTNQVNDIWRPFFPGGMTSEFPVKGATKAQAGSEGVANYVAAGYGEGAITYVETAYAIQRQFPVASVKNVAGVYTQPSSDAVSIALTKARLNPDSTQILDDVYTNPDKRAYPISSYSYMIVPAAKQFSFDESKGETLGKFIKYFLCAGQGQAPRLGYSPLPPKLVGFGYDAIKSIPGAPDPGALPANLDKPTKADHDACPNPTFDPAWVPPEQKQQQQQPQQGGPGGSNNQNNNNGTNNNGTGGNTPKPGDTPGAGGGATGGTQGPDTGGGATVDQGTGEVVAGGDKSGPAGPVSAGSVEAGDSPPLPPVWFYALTLVCLTAAVFGAPFLYSRLGRGRGPDVR</sequence>
<dbReference type="EMBL" id="BIFH01000036">
    <property type="protein sequence ID" value="GCE00028.1"/>
    <property type="molecule type" value="Genomic_DNA"/>
</dbReference>
<feature type="chain" id="PRO_5019081958" evidence="4">
    <location>
        <begin position="35"/>
        <end position="541"/>
    </location>
</feature>
<protein>
    <submittedName>
        <fullName evidence="6">Phosphate ABC transporter substrate-binding protein PstS</fullName>
    </submittedName>
</protein>
<reference evidence="6 7" key="1">
    <citation type="submission" date="2018-12" db="EMBL/GenBank/DDBJ databases">
        <title>Draft genome sequence of Embleya hyalina NBRC 13850T.</title>
        <authorList>
            <person name="Komaki H."/>
            <person name="Hosoyama A."/>
            <person name="Kimura A."/>
            <person name="Ichikawa N."/>
            <person name="Tamura T."/>
        </authorList>
    </citation>
    <scope>NUCLEOTIDE SEQUENCE [LARGE SCALE GENOMIC DNA]</scope>
    <source>
        <strain evidence="6 7">NBRC 13850</strain>
    </source>
</reference>
<proteinExistence type="inferred from homology"/>
<keyword evidence="7" id="KW-1185">Reference proteome</keyword>
<feature type="transmembrane region" description="Helical" evidence="3">
    <location>
        <begin position="508"/>
        <end position="529"/>
    </location>
</feature>
<keyword evidence="3" id="KW-0812">Transmembrane</keyword>
<feature type="compositionally biased region" description="Low complexity" evidence="2">
    <location>
        <begin position="411"/>
        <end position="450"/>
    </location>
</feature>
<accession>A0A401YZP2</accession>
<feature type="signal peptide" evidence="4">
    <location>
        <begin position="1"/>
        <end position="34"/>
    </location>
</feature>
<dbReference type="PANTHER" id="PTHR42996">
    <property type="entry name" value="PHOSPHATE-BINDING PROTEIN PSTS"/>
    <property type="match status" value="1"/>
</dbReference>
<evidence type="ECO:0000313" key="6">
    <source>
        <dbReference type="EMBL" id="GCE00028.1"/>
    </source>
</evidence>
<evidence type="ECO:0000256" key="1">
    <source>
        <dbReference type="ARBA" id="ARBA00008725"/>
    </source>
</evidence>
<organism evidence="6 7">
    <name type="scientific">Embleya hyalina</name>
    <dbReference type="NCBI Taxonomy" id="516124"/>
    <lineage>
        <taxon>Bacteria</taxon>
        <taxon>Bacillati</taxon>
        <taxon>Actinomycetota</taxon>
        <taxon>Actinomycetes</taxon>
        <taxon>Kitasatosporales</taxon>
        <taxon>Streptomycetaceae</taxon>
        <taxon>Embleya</taxon>
    </lineage>
</organism>
<feature type="domain" description="PBP" evidence="5">
    <location>
        <begin position="31"/>
        <end position="344"/>
    </location>
</feature>
<dbReference type="InterPro" id="IPR050962">
    <property type="entry name" value="Phosphate-bind_PstS"/>
</dbReference>
<gene>
    <name evidence="6" type="primary">pstS</name>
    <name evidence="6" type="ORF">EHYA_07752</name>
</gene>
<dbReference type="Pfam" id="PF12849">
    <property type="entry name" value="PBP_like_2"/>
    <property type="match status" value="1"/>
</dbReference>
<keyword evidence="3" id="KW-0472">Membrane</keyword>
<evidence type="ECO:0000313" key="7">
    <source>
        <dbReference type="Proteomes" id="UP000286931"/>
    </source>
</evidence>
<feature type="compositionally biased region" description="Gly residues" evidence="2">
    <location>
        <begin position="451"/>
        <end position="470"/>
    </location>
</feature>
<feature type="region of interest" description="Disordered" evidence="2">
    <location>
        <begin position="377"/>
        <end position="500"/>
    </location>
</feature>
<dbReference type="OrthoDB" id="9801510at2"/>
<dbReference type="SUPFAM" id="SSF53850">
    <property type="entry name" value="Periplasmic binding protein-like II"/>
    <property type="match status" value="1"/>
</dbReference>
<dbReference type="PANTHER" id="PTHR42996:SF1">
    <property type="entry name" value="PHOSPHATE-BINDING PROTEIN PSTS"/>
    <property type="match status" value="1"/>
</dbReference>
<evidence type="ECO:0000256" key="3">
    <source>
        <dbReference type="SAM" id="Phobius"/>
    </source>
</evidence>